<dbReference type="SUPFAM" id="SSF82927">
    <property type="entry name" value="Cysteine-rich DNA binding domain, (DM domain)"/>
    <property type="match status" value="1"/>
</dbReference>
<dbReference type="GO" id="GO:0007548">
    <property type="term" value="P:sex differentiation"/>
    <property type="evidence" value="ECO:0007669"/>
    <property type="project" value="TreeGrafter"/>
</dbReference>
<dbReference type="InterPro" id="IPR026607">
    <property type="entry name" value="DMRT"/>
</dbReference>
<dbReference type="Gene3D" id="4.10.1040.10">
    <property type="entry name" value="DM DNA-binding domain"/>
    <property type="match status" value="1"/>
</dbReference>
<evidence type="ECO:0000256" key="4">
    <source>
        <dbReference type="ARBA" id="ARBA00023242"/>
    </source>
</evidence>
<dbReference type="InterPro" id="IPR036407">
    <property type="entry name" value="DM_DNA-bd_sf"/>
</dbReference>
<evidence type="ECO:0000256" key="3">
    <source>
        <dbReference type="ARBA" id="ARBA00023125"/>
    </source>
</evidence>
<dbReference type="InterPro" id="IPR001275">
    <property type="entry name" value="DM_DNA-bd"/>
</dbReference>
<feature type="DNA-binding region" description="DM" evidence="5">
    <location>
        <begin position="27"/>
        <end position="74"/>
    </location>
</feature>
<keyword evidence="4 5" id="KW-0539">Nucleus</keyword>
<keyword evidence="1 5" id="KW-0479">Metal-binding</keyword>
<evidence type="ECO:0000256" key="1">
    <source>
        <dbReference type="ARBA" id="ARBA00022723"/>
    </source>
</evidence>
<proteinExistence type="evidence at transcript level"/>
<evidence type="ECO:0000313" key="8">
    <source>
        <dbReference type="EMBL" id="AIE16094.1"/>
    </source>
</evidence>
<sequence length="329" mass="36814">DDSCQNSKVSANPDAIKTKAKREPKKCLRCRNHGVRSVLKGHKNFCRFQFCSCPLCTLLTQRQQIAKETVAVRRKMERAESLGYKFQEEGTLSYKSEEQDTGMNLSMNRQDKGLTGSDYGLPVPIGWHANFDTRFYHTMHPSVLHHYGRYPGPQVQFQPVTYPRSFPLASPIPYNPSNLVNTVPQLSPRGLNPTTFFGNELSLLSVPPTSPADGNQQSLSHLQTGAIKQEPFIDPPRVSGAEQTLTSSDPLGTTYTELRAAEGRSCMYQSATSTASLPQPLLLQAVPRGKRRPLQPEMSTKVTDKRFKERLDQSSDEEILRIDLDSSDI</sequence>
<feature type="region of interest" description="Disordered" evidence="6">
    <location>
        <begin position="288"/>
        <end position="314"/>
    </location>
</feature>
<dbReference type="GO" id="GO:0005634">
    <property type="term" value="C:nucleus"/>
    <property type="evidence" value="ECO:0007669"/>
    <property type="project" value="UniProtKB-SubCell"/>
</dbReference>
<evidence type="ECO:0000259" key="7">
    <source>
        <dbReference type="PROSITE" id="PS50809"/>
    </source>
</evidence>
<dbReference type="PANTHER" id="PTHR12322">
    <property type="entry name" value="DOUBLESEX AND MAB-3 RELATED TRANSCRIPTION FACTOR DMRT"/>
    <property type="match status" value="1"/>
</dbReference>
<dbReference type="Pfam" id="PF00751">
    <property type="entry name" value="DM"/>
    <property type="match status" value="1"/>
</dbReference>
<dbReference type="PANTHER" id="PTHR12322:SF116">
    <property type="entry name" value="DOUBLESEX-MAB RELATED 99B"/>
    <property type="match status" value="1"/>
</dbReference>
<dbReference type="GO" id="GO:0046872">
    <property type="term" value="F:metal ion binding"/>
    <property type="evidence" value="ECO:0007669"/>
    <property type="project" value="UniProtKB-KW"/>
</dbReference>
<feature type="domain" description="DM" evidence="7">
    <location>
        <begin position="27"/>
        <end position="74"/>
    </location>
</feature>
<organism evidence="8">
    <name type="scientific">Margaritifera margaritifera</name>
    <name type="common">Freshwater pearl mussel</name>
    <dbReference type="NCBI Taxonomy" id="102329"/>
    <lineage>
        <taxon>Eukaryota</taxon>
        <taxon>Metazoa</taxon>
        <taxon>Spiralia</taxon>
        <taxon>Lophotrochozoa</taxon>
        <taxon>Mollusca</taxon>
        <taxon>Bivalvia</taxon>
        <taxon>Autobranchia</taxon>
        <taxon>Pteriomorphia</taxon>
        <taxon>Pterioida</taxon>
        <taxon>Pterioidea</taxon>
        <taxon>Pteriidae</taxon>
        <taxon>Pinctada</taxon>
    </lineage>
</organism>
<protein>
    <submittedName>
        <fullName evidence="8">Doublesex-and mab-3-related transcription factor</fullName>
    </submittedName>
</protein>
<feature type="compositionally biased region" description="Basic and acidic residues" evidence="6">
    <location>
        <begin position="302"/>
        <end position="314"/>
    </location>
</feature>
<evidence type="ECO:0000256" key="5">
    <source>
        <dbReference type="PROSITE-ProRule" id="PRU00070"/>
    </source>
</evidence>
<evidence type="ECO:0000256" key="2">
    <source>
        <dbReference type="ARBA" id="ARBA00022833"/>
    </source>
</evidence>
<dbReference type="PROSITE" id="PS40000">
    <property type="entry name" value="DM_1"/>
    <property type="match status" value="1"/>
</dbReference>
<keyword evidence="3 5" id="KW-0238">DNA-binding</keyword>
<keyword evidence="2 5" id="KW-0862">Zinc</keyword>
<dbReference type="GO" id="GO:0000978">
    <property type="term" value="F:RNA polymerase II cis-regulatory region sequence-specific DNA binding"/>
    <property type="evidence" value="ECO:0007669"/>
    <property type="project" value="TreeGrafter"/>
</dbReference>
<accession>A0A068JFJ3</accession>
<dbReference type="GO" id="GO:0000981">
    <property type="term" value="F:DNA-binding transcription factor activity, RNA polymerase II-specific"/>
    <property type="evidence" value="ECO:0007669"/>
    <property type="project" value="TreeGrafter"/>
</dbReference>
<dbReference type="AlphaFoldDB" id="A0A068JFJ3"/>
<dbReference type="EMBL" id="KJ907374">
    <property type="protein sequence ID" value="AIE16094.1"/>
    <property type="molecule type" value="mRNA"/>
</dbReference>
<evidence type="ECO:0000256" key="6">
    <source>
        <dbReference type="SAM" id="MobiDB-lite"/>
    </source>
</evidence>
<comment type="subcellular location">
    <subcellularLocation>
        <location evidence="5">Nucleus</location>
    </subcellularLocation>
</comment>
<dbReference type="SMART" id="SM00301">
    <property type="entry name" value="DM"/>
    <property type="match status" value="1"/>
</dbReference>
<feature type="non-terminal residue" evidence="8">
    <location>
        <position position="1"/>
    </location>
</feature>
<dbReference type="PROSITE" id="PS50809">
    <property type="entry name" value="DM_2"/>
    <property type="match status" value="1"/>
</dbReference>
<name>A0A068JFJ3_PINMG</name>
<reference evidence="8" key="1">
    <citation type="journal article" date="2014" name="BMC Genomics">
        <title>Gonad transcriptome analysis of pearl oyster Pinctada margaritifera: identification of potential sex differentiation and sex determining genes.</title>
        <authorList>
            <person name="Teaniniuraitemoana V."/>
            <person name="Huvet A."/>
            <person name="Levy P."/>
            <person name="Klopp C."/>
            <person name="Lhuillier E."/>
            <person name="Gaertner-Mazouni N."/>
            <person name="Gueguen Y."/>
            <person name="Le Moullac G."/>
        </authorList>
    </citation>
    <scope>NUCLEOTIDE SEQUENCE</scope>
    <source>
        <tissue evidence="8">Gonad</tissue>
    </source>
</reference>